<dbReference type="RefSeq" id="WP_245737263.1">
    <property type="nucleotide sequence ID" value="NZ_FNZN01000010.1"/>
</dbReference>
<name>A0A1H7W011_9FLAO</name>
<dbReference type="NCBIfam" id="NF005486">
    <property type="entry name" value="PRK07093.1"/>
    <property type="match status" value="1"/>
</dbReference>
<dbReference type="GO" id="GO:0000162">
    <property type="term" value="P:L-tryptophan biosynthetic process"/>
    <property type="evidence" value="ECO:0007669"/>
    <property type="project" value="TreeGrafter"/>
</dbReference>
<keyword evidence="3" id="KW-1185">Reference proteome</keyword>
<dbReference type="PANTHER" id="PTHR11236">
    <property type="entry name" value="AMINOBENZOATE/ANTHRANILATE SYNTHASE"/>
    <property type="match status" value="1"/>
</dbReference>
<dbReference type="InterPro" id="IPR015890">
    <property type="entry name" value="Chorismate_C"/>
</dbReference>
<dbReference type="GO" id="GO:0046820">
    <property type="term" value="F:4-amino-4-deoxychorismate synthase activity"/>
    <property type="evidence" value="ECO:0007669"/>
    <property type="project" value="TreeGrafter"/>
</dbReference>
<evidence type="ECO:0000313" key="2">
    <source>
        <dbReference type="EMBL" id="SEM14367.1"/>
    </source>
</evidence>
<dbReference type="InterPro" id="IPR019999">
    <property type="entry name" value="Anth_synth_I-like"/>
</dbReference>
<dbReference type="SUPFAM" id="SSF56322">
    <property type="entry name" value="ADC synthase"/>
    <property type="match status" value="1"/>
</dbReference>
<dbReference type="PANTHER" id="PTHR11236:SF50">
    <property type="entry name" value="AMINODEOXYCHORISMATE SYNTHASE COMPONENT 1"/>
    <property type="match status" value="1"/>
</dbReference>
<dbReference type="InterPro" id="IPR005801">
    <property type="entry name" value="ADC_synthase"/>
</dbReference>
<organism evidence="2 3">
    <name type="scientific">Maribacter orientalis</name>
    <dbReference type="NCBI Taxonomy" id="228957"/>
    <lineage>
        <taxon>Bacteria</taxon>
        <taxon>Pseudomonadati</taxon>
        <taxon>Bacteroidota</taxon>
        <taxon>Flavobacteriia</taxon>
        <taxon>Flavobacteriales</taxon>
        <taxon>Flavobacteriaceae</taxon>
        <taxon>Maribacter</taxon>
    </lineage>
</organism>
<feature type="domain" description="Chorismate-utilising enzyme C-terminal" evidence="1">
    <location>
        <begin position="74"/>
        <end position="318"/>
    </location>
</feature>
<dbReference type="PRINTS" id="PR00095">
    <property type="entry name" value="ANTSNTHASEI"/>
</dbReference>
<proteinExistence type="predicted"/>
<gene>
    <name evidence="2" type="ORF">SAMN04488008_11035</name>
</gene>
<dbReference type="AlphaFoldDB" id="A0A1H7W011"/>
<evidence type="ECO:0000313" key="3">
    <source>
        <dbReference type="Proteomes" id="UP000198990"/>
    </source>
</evidence>
<dbReference type="Gene3D" id="3.60.120.10">
    <property type="entry name" value="Anthranilate synthase"/>
    <property type="match status" value="1"/>
</dbReference>
<accession>A0A1H7W011</accession>
<dbReference type="Proteomes" id="UP000198990">
    <property type="component" value="Unassembled WGS sequence"/>
</dbReference>
<dbReference type="EMBL" id="FNZN01000010">
    <property type="protein sequence ID" value="SEM14367.1"/>
    <property type="molecule type" value="Genomic_DNA"/>
</dbReference>
<protein>
    <submittedName>
        <fullName evidence="2">Para-aminobenzoate synthetase component 1</fullName>
    </submittedName>
</protein>
<reference evidence="3" key="1">
    <citation type="submission" date="2016-10" db="EMBL/GenBank/DDBJ databases">
        <authorList>
            <person name="Varghese N."/>
            <person name="Submissions S."/>
        </authorList>
    </citation>
    <scope>NUCLEOTIDE SEQUENCE [LARGE SCALE GENOMIC DNA]</scope>
    <source>
        <strain evidence="3">DSM 16471</strain>
    </source>
</reference>
<sequence>MKDFEKNVTDFLHDEQPFLFIIDFNKSKKLVYSFEEAAEQNIYFNIKGKGNDNHLVSKPQDKRPIDLHPEPISKEIYQKAFNEVKKELNTGNSFLLNLTFPTILNTPANLKEIYHKASAPYKLLYKDKFVLFSPECYLKIKNDTIFSYPMKGTINSAIPNAKELLLSNKKELYEHNTIVDLIRNDLSMIAKKVKVNKYRYIEKIKKGNQELLQTSTEIQGELPNNWKDNFANLLLKTLPAGSISGAPKKKTIDIIERVEIMPRGFYTGIFGVFDGNQMDSAVSIRYIEQIDGQLYYKSGGGITHLSSLEEEYQELLEKIYVPII</sequence>
<dbReference type="STRING" id="228957.SAMN04488008_11035"/>
<dbReference type="Pfam" id="PF00425">
    <property type="entry name" value="Chorismate_bind"/>
    <property type="match status" value="1"/>
</dbReference>
<evidence type="ECO:0000259" key="1">
    <source>
        <dbReference type="Pfam" id="PF00425"/>
    </source>
</evidence>